<dbReference type="Gene3D" id="3.40.720.10">
    <property type="entry name" value="Alkaline Phosphatase, subunit A"/>
    <property type="match status" value="1"/>
</dbReference>
<dbReference type="SUPFAM" id="SSF53649">
    <property type="entry name" value="Alkaline phosphatase-like"/>
    <property type="match status" value="1"/>
</dbReference>
<evidence type="ECO:0000313" key="5">
    <source>
        <dbReference type="Proteomes" id="UP000225740"/>
    </source>
</evidence>
<dbReference type="Proteomes" id="UP000225740">
    <property type="component" value="Unassembled WGS sequence"/>
</dbReference>
<evidence type="ECO:0000256" key="2">
    <source>
        <dbReference type="ARBA" id="ARBA00022801"/>
    </source>
</evidence>
<dbReference type="PANTHER" id="PTHR42693:SF53">
    <property type="entry name" value="ENDO-4-O-SULFATASE"/>
    <property type="match status" value="1"/>
</dbReference>
<evidence type="ECO:0000259" key="3">
    <source>
        <dbReference type="Pfam" id="PF00884"/>
    </source>
</evidence>
<dbReference type="Gene3D" id="3.30.1120.10">
    <property type="match status" value="1"/>
</dbReference>
<dbReference type="InterPro" id="IPR000917">
    <property type="entry name" value="Sulfatase_N"/>
</dbReference>
<evidence type="ECO:0000313" key="4">
    <source>
        <dbReference type="EMBL" id="PHQ34030.1"/>
    </source>
</evidence>
<dbReference type="InterPro" id="IPR017850">
    <property type="entry name" value="Alkaline_phosphatase_core_sf"/>
</dbReference>
<keyword evidence="2" id="KW-0378">Hydrolase</keyword>
<sequence length="279" mass="31162">MQHDVAHNAPHSPLQGKTEDLKALFPDHEPTNPGNGVDYRDYGKRQNYVAMMYAVDRGVSRLQDALKDPNQDGDSSDSVAEDTLIVFLSDNSGKILQAGNNAPLKDDNGSTHEGGIRVPMLMVWPGVLEAGTVFPHPVTALDFYPKFAALSDASVPNGKKLDGKDVWADLRTGNNPHASDTLFWLRHYGGGNEVAIRNGDLKAYRKQFGKWQVFDVKEDVAENNDLAKENREFLMQRVGEGADWSKSLVPPEWHDTAAGRASWVENEMPRYERTFELRR</sequence>
<protein>
    <recommendedName>
        <fullName evidence="3">Sulfatase N-terminal domain-containing protein</fullName>
    </recommendedName>
</protein>
<dbReference type="AlphaFoldDB" id="A0A2G1W5D1"/>
<accession>A0A2G1W5D1</accession>
<dbReference type="PANTHER" id="PTHR42693">
    <property type="entry name" value="ARYLSULFATASE FAMILY MEMBER"/>
    <property type="match status" value="1"/>
</dbReference>
<gene>
    <name evidence="4" type="ORF">CEE69_17155</name>
</gene>
<evidence type="ECO:0000256" key="1">
    <source>
        <dbReference type="ARBA" id="ARBA00008779"/>
    </source>
</evidence>
<reference evidence="4 5" key="1">
    <citation type="submission" date="2017-06" db="EMBL/GenBank/DDBJ databases">
        <title>Description of Rhodopirellula bahusiensis sp. nov.</title>
        <authorList>
            <person name="Kizina J."/>
            <person name="Harder J."/>
        </authorList>
    </citation>
    <scope>NUCLEOTIDE SEQUENCE [LARGE SCALE GENOMIC DNA]</scope>
    <source>
        <strain evidence="4 5">SWK21</strain>
    </source>
</reference>
<comment type="similarity">
    <text evidence="1">Belongs to the sulfatase family.</text>
</comment>
<dbReference type="Pfam" id="PF00884">
    <property type="entry name" value="Sulfatase"/>
    <property type="match status" value="1"/>
</dbReference>
<dbReference type="GO" id="GO:0004065">
    <property type="term" value="F:arylsulfatase activity"/>
    <property type="evidence" value="ECO:0007669"/>
    <property type="project" value="TreeGrafter"/>
</dbReference>
<keyword evidence="5" id="KW-1185">Reference proteome</keyword>
<dbReference type="GeneID" id="90609777"/>
<dbReference type="EMBL" id="NIZW01000013">
    <property type="protein sequence ID" value="PHQ34030.1"/>
    <property type="molecule type" value="Genomic_DNA"/>
</dbReference>
<dbReference type="InterPro" id="IPR050738">
    <property type="entry name" value="Sulfatase"/>
</dbReference>
<organism evidence="4 5">
    <name type="scientific">Rhodopirellula bahusiensis</name>
    <dbReference type="NCBI Taxonomy" id="2014065"/>
    <lineage>
        <taxon>Bacteria</taxon>
        <taxon>Pseudomonadati</taxon>
        <taxon>Planctomycetota</taxon>
        <taxon>Planctomycetia</taxon>
        <taxon>Pirellulales</taxon>
        <taxon>Pirellulaceae</taxon>
        <taxon>Rhodopirellula</taxon>
    </lineage>
</organism>
<dbReference type="RefSeq" id="WP_099261877.1">
    <property type="nucleotide sequence ID" value="NZ_NIZW01000013.1"/>
</dbReference>
<feature type="domain" description="Sulfatase N-terminal" evidence="3">
    <location>
        <begin position="9"/>
        <end position="151"/>
    </location>
</feature>
<comment type="caution">
    <text evidence="4">The sequence shown here is derived from an EMBL/GenBank/DDBJ whole genome shotgun (WGS) entry which is preliminary data.</text>
</comment>
<name>A0A2G1W5D1_9BACT</name>
<proteinExistence type="inferred from homology"/>